<feature type="transmembrane region" description="Helical" evidence="9">
    <location>
        <begin position="20"/>
        <end position="40"/>
    </location>
</feature>
<dbReference type="InterPro" id="IPR011701">
    <property type="entry name" value="MFS"/>
</dbReference>
<dbReference type="PANTHER" id="PTHR23513:SF9">
    <property type="entry name" value="ENTEROBACTIN EXPORTER ENTS"/>
    <property type="match status" value="1"/>
</dbReference>
<keyword evidence="3" id="KW-1003">Cell membrane</keyword>
<organism evidence="11">
    <name type="scientific">freshwater metagenome</name>
    <dbReference type="NCBI Taxonomy" id="449393"/>
    <lineage>
        <taxon>unclassified sequences</taxon>
        <taxon>metagenomes</taxon>
        <taxon>ecological metagenomes</taxon>
    </lineage>
</organism>
<protein>
    <recommendedName>
        <fullName evidence="8">Multidrug efflux pump Tap</fullName>
    </recommendedName>
</protein>
<feature type="transmembrane region" description="Helical" evidence="9">
    <location>
        <begin position="79"/>
        <end position="95"/>
    </location>
</feature>
<evidence type="ECO:0000256" key="6">
    <source>
        <dbReference type="ARBA" id="ARBA00023136"/>
    </source>
</evidence>
<keyword evidence="4 9" id="KW-0812">Transmembrane</keyword>
<evidence type="ECO:0000256" key="7">
    <source>
        <dbReference type="ARBA" id="ARBA00038075"/>
    </source>
</evidence>
<accession>A0A6J6HZB1</accession>
<keyword evidence="6 9" id="KW-0472">Membrane</keyword>
<dbReference type="CDD" id="cd06173">
    <property type="entry name" value="MFS_MefA_like"/>
    <property type="match status" value="1"/>
</dbReference>
<evidence type="ECO:0000256" key="4">
    <source>
        <dbReference type="ARBA" id="ARBA00022692"/>
    </source>
</evidence>
<reference evidence="11" key="1">
    <citation type="submission" date="2020-05" db="EMBL/GenBank/DDBJ databases">
        <authorList>
            <person name="Chiriac C."/>
            <person name="Salcher M."/>
            <person name="Ghai R."/>
            <person name="Kavagutti S V."/>
        </authorList>
    </citation>
    <scope>NUCLEOTIDE SEQUENCE</scope>
</reference>
<feature type="domain" description="Major facilitator superfamily (MFS) profile" evidence="10">
    <location>
        <begin position="14"/>
        <end position="403"/>
    </location>
</feature>
<evidence type="ECO:0000256" key="3">
    <source>
        <dbReference type="ARBA" id="ARBA00022475"/>
    </source>
</evidence>
<evidence type="ECO:0000259" key="10">
    <source>
        <dbReference type="PROSITE" id="PS50850"/>
    </source>
</evidence>
<keyword evidence="2" id="KW-0813">Transport</keyword>
<feature type="transmembrane region" description="Helical" evidence="9">
    <location>
        <begin position="151"/>
        <end position="171"/>
    </location>
</feature>
<dbReference type="InterPro" id="IPR020846">
    <property type="entry name" value="MFS_dom"/>
</dbReference>
<dbReference type="GO" id="GO:0022857">
    <property type="term" value="F:transmembrane transporter activity"/>
    <property type="evidence" value="ECO:0007669"/>
    <property type="project" value="InterPro"/>
</dbReference>
<evidence type="ECO:0000256" key="5">
    <source>
        <dbReference type="ARBA" id="ARBA00022989"/>
    </source>
</evidence>
<dbReference type="PANTHER" id="PTHR23513">
    <property type="entry name" value="INTEGRAL MEMBRANE EFFLUX PROTEIN-RELATED"/>
    <property type="match status" value="1"/>
</dbReference>
<proteinExistence type="inferred from homology"/>
<feature type="transmembrane region" description="Helical" evidence="9">
    <location>
        <begin position="217"/>
        <end position="241"/>
    </location>
</feature>
<dbReference type="Gene3D" id="1.20.1250.20">
    <property type="entry name" value="MFS general substrate transporter like domains"/>
    <property type="match status" value="1"/>
</dbReference>
<comment type="subcellular location">
    <subcellularLocation>
        <location evidence="1">Cell membrane</location>
        <topology evidence="1">Multi-pass membrane protein</topology>
    </subcellularLocation>
</comment>
<keyword evidence="5 9" id="KW-1133">Transmembrane helix</keyword>
<evidence type="ECO:0000313" key="11">
    <source>
        <dbReference type="EMBL" id="CAB4619421.1"/>
    </source>
</evidence>
<feature type="transmembrane region" description="Helical" evidence="9">
    <location>
        <begin position="52"/>
        <end position="72"/>
    </location>
</feature>
<dbReference type="GO" id="GO:0005886">
    <property type="term" value="C:plasma membrane"/>
    <property type="evidence" value="ECO:0007669"/>
    <property type="project" value="UniProtKB-SubCell"/>
</dbReference>
<gene>
    <name evidence="11" type="ORF">UFOPK1909_00440</name>
</gene>
<feature type="transmembrane region" description="Helical" evidence="9">
    <location>
        <begin position="316"/>
        <end position="337"/>
    </location>
</feature>
<feature type="transmembrane region" description="Helical" evidence="9">
    <location>
        <begin position="291"/>
        <end position="310"/>
    </location>
</feature>
<evidence type="ECO:0000256" key="9">
    <source>
        <dbReference type="SAM" id="Phobius"/>
    </source>
</evidence>
<comment type="similarity">
    <text evidence="7">Belongs to the major facilitator superfamily. Drug:H(+) antiporter-3 (DHA3) (TC 2.A.1.21) family.</text>
</comment>
<feature type="transmembrane region" description="Helical" evidence="9">
    <location>
        <begin position="261"/>
        <end position="279"/>
    </location>
</feature>
<evidence type="ECO:0000256" key="1">
    <source>
        <dbReference type="ARBA" id="ARBA00004651"/>
    </source>
</evidence>
<evidence type="ECO:0000256" key="2">
    <source>
        <dbReference type="ARBA" id="ARBA00022448"/>
    </source>
</evidence>
<dbReference type="SUPFAM" id="SSF103473">
    <property type="entry name" value="MFS general substrate transporter"/>
    <property type="match status" value="1"/>
</dbReference>
<sequence length="411" mass="44525">MILNSVKEKQTKVPFVLTQISSIFSVMAGSMVFMAFPWLALQLTGSATSAGILVSITAIPGLLLAPVLGSIIDKFGRKVTILWIEALCALVSALIPFVSGLWVMTLPILIVIGLVRSSVASGSNTARKTFVPDVARVGGYTLERANSIQEAIFASGFALGPAVAALCIGWIGAYNTFYVVALCCVIAGLVMIPVNVREHKEDHEDEKSLFKFAVEGFTVLFKTPSVFIMMLGVMSLAMIYLPTEMVVLPKYYNLLNEPQQLGTLLSAMAAFTVVGSLMFERLSKRFKYSTIFRIAMLGVAASMVPMSFLLDYGWMLFFGALLGLAWGPMPPLMNTVIQRKVPPSKRGRVFSLEMVIWSGGPMISMVFVGIAVDSLGVSIVYKVIAALVLVAGALVTFSKYMKEINTADYES</sequence>
<dbReference type="AlphaFoldDB" id="A0A6J6HZB1"/>
<feature type="transmembrane region" description="Helical" evidence="9">
    <location>
        <begin position="349"/>
        <end position="372"/>
    </location>
</feature>
<name>A0A6J6HZB1_9ZZZZ</name>
<dbReference type="InterPro" id="IPR036259">
    <property type="entry name" value="MFS_trans_sf"/>
</dbReference>
<dbReference type="Pfam" id="PF07690">
    <property type="entry name" value="MFS_1"/>
    <property type="match status" value="1"/>
</dbReference>
<feature type="transmembrane region" description="Helical" evidence="9">
    <location>
        <begin position="378"/>
        <end position="397"/>
    </location>
</feature>
<feature type="transmembrane region" description="Helical" evidence="9">
    <location>
        <begin position="101"/>
        <end position="119"/>
    </location>
</feature>
<dbReference type="EMBL" id="CAEZVD010000029">
    <property type="protein sequence ID" value="CAB4619421.1"/>
    <property type="molecule type" value="Genomic_DNA"/>
</dbReference>
<feature type="transmembrane region" description="Helical" evidence="9">
    <location>
        <begin position="177"/>
        <end position="196"/>
    </location>
</feature>
<evidence type="ECO:0000256" key="8">
    <source>
        <dbReference type="ARBA" id="ARBA00040914"/>
    </source>
</evidence>
<dbReference type="PROSITE" id="PS50850">
    <property type="entry name" value="MFS"/>
    <property type="match status" value="1"/>
</dbReference>